<keyword evidence="2 6" id="KW-0813">Transport</keyword>
<keyword evidence="5 6" id="KW-0472">Membrane</keyword>
<proteinExistence type="inferred from homology"/>
<keyword evidence="3 6" id="KW-0812">Transmembrane</keyword>
<feature type="domain" description="ABC transmembrane type-1" evidence="7">
    <location>
        <begin position="139"/>
        <end position="321"/>
    </location>
</feature>
<dbReference type="Proteomes" id="UP000503540">
    <property type="component" value="Chromosome"/>
</dbReference>
<dbReference type="PANTHER" id="PTHR30177">
    <property type="entry name" value="GLYCINE BETAINE/L-PROLINE TRANSPORT SYSTEM PERMEASE PROTEIN PROW"/>
    <property type="match status" value="1"/>
</dbReference>
<feature type="transmembrane region" description="Helical" evidence="6">
    <location>
        <begin position="169"/>
        <end position="193"/>
    </location>
</feature>
<evidence type="ECO:0000256" key="4">
    <source>
        <dbReference type="ARBA" id="ARBA00022989"/>
    </source>
</evidence>
<reference evidence="8 9" key="1">
    <citation type="journal article" date="2019" name="ACS Chem. Biol.">
        <title>Identification and Mobilization of a Cryptic Antibiotic Biosynthesis Gene Locus from a Human-Pathogenic Nocardia Isolate.</title>
        <authorList>
            <person name="Herisse M."/>
            <person name="Ishida K."/>
            <person name="Porter J.L."/>
            <person name="Howden B."/>
            <person name="Hertweck C."/>
            <person name="Stinear T.P."/>
            <person name="Pidot S.J."/>
        </authorList>
    </citation>
    <scope>NUCLEOTIDE SEQUENCE [LARGE SCALE GENOMIC DNA]</scope>
    <source>
        <strain evidence="8 9">AUSMDU00012717</strain>
    </source>
</reference>
<evidence type="ECO:0000313" key="9">
    <source>
        <dbReference type="Proteomes" id="UP000503540"/>
    </source>
</evidence>
<gene>
    <name evidence="8" type="ORF">F5544_37570</name>
</gene>
<dbReference type="AlphaFoldDB" id="A0A6G9YV00"/>
<evidence type="ECO:0000256" key="6">
    <source>
        <dbReference type="RuleBase" id="RU363032"/>
    </source>
</evidence>
<accession>A0A6G9YV00</accession>
<dbReference type="GO" id="GO:0031460">
    <property type="term" value="P:glycine betaine transport"/>
    <property type="evidence" value="ECO:0007669"/>
    <property type="project" value="TreeGrafter"/>
</dbReference>
<evidence type="ECO:0000256" key="1">
    <source>
        <dbReference type="ARBA" id="ARBA00004141"/>
    </source>
</evidence>
<keyword evidence="4 6" id="KW-1133">Transmembrane helix</keyword>
<name>A0A6G9YV00_9NOCA</name>
<feature type="transmembrane region" description="Helical" evidence="6">
    <location>
        <begin position="205"/>
        <end position="227"/>
    </location>
</feature>
<feature type="transmembrane region" description="Helical" evidence="6">
    <location>
        <begin position="143"/>
        <end position="163"/>
    </location>
</feature>
<dbReference type="Gene3D" id="1.10.3720.10">
    <property type="entry name" value="MetI-like"/>
    <property type="match status" value="1"/>
</dbReference>
<evidence type="ECO:0000256" key="2">
    <source>
        <dbReference type="ARBA" id="ARBA00022448"/>
    </source>
</evidence>
<dbReference type="CDD" id="cd06261">
    <property type="entry name" value="TM_PBP2"/>
    <property type="match status" value="1"/>
</dbReference>
<dbReference type="EMBL" id="CP046172">
    <property type="protein sequence ID" value="QIS16931.1"/>
    <property type="molecule type" value="Genomic_DNA"/>
</dbReference>
<dbReference type="KEGG" id="nah:F5544_37570"/>
<evidence type="ECO:0000256" key="5">
    <source>
        <dbReference type="ARBA" id="ARBA00023136"/>
    </source>
</evidence>
<protein>
    <submittedName>
        <fullName evidence="8">ABC transporter permease subunit</fullName>
    </submittedName>
</protein>
<organism evidence="8 9">
    <name type="scientific">Nocardia arthritidis</name>
    <dbReference type="NCBI Taxonomy" id="228602"/>
    <lineage>
        <taxon>Bacteria</taxon>
        <taxon>Bacillati</taxon>
        <taxon>Actinomycetota</taxon>
        <taxon>Actinomycetes</taxon>
        <taxon>Mycobacteriales</taxon>
        <taxon>Nocardiaceae</taxon>
        <taxon>Nocardia</taxon>
    </lineage>
</organism>
<evidence type="ECO:0000313" key="8">
    <source>
        <dbReference type="EMBL" id="QIS16931.1"/>
    </source>
</evidence>
<feature type="transmembrane region" description="Helical" evidence="6">
    <location>
        <begin position="303"/>
        <end position="322"/>
    </location>
</feature>
<dbReference type="Pfam" id="PF00528">
    <property type="entry name" value="BPD_transp_1"/>
    <property type="match status" value="1"/>
</dbReference>
<feature type="transmembrane region" description="Helical" evidence="6">
    <location>
        <begin position="256"/>
        <end position="282"/>
    </location>
</feature>
<dbReference type="InterPro" id="IPR035906">
    <property type="entry name" value="MetI-like_sf"/>
</dbReference>
<dbReference type="GO" id="GO:0005886">
    <property type="term" value="C:plasma membrane"/>
    <property type="evidence" value="ECO:0007669"/>
    <property type="project" value="UniProtKB-SubCell"/>
</dbReference>
<dbReference type="SUPFAM" id="SSF161098">
    <property type="entry name" value="MetI-like"/>
    <property type="match status" value="1"/>
</dbReference>
<comment type="subcellular location">
    <subcellularLocation>
        <location evidence="6">Cell membrane</location>
        <topology evidence="6">Multi-pass membrane protein</topology>
    </subcellularLocation>
    <subcellularLocation>
        <location evidence="1">Membrane</location>
        <topology evidence="1">Multi-pass membrane protein</topology>
    </subcellularLocation>
</comment>
<evidence type="ECO:0000259" key="7">
    <source>
        <dbReference type="PROSITE" id="PS50928"/>
    </source>
</evidence>
<sequence>MRSRPPPRRPSPRTGWSAAIGCWWWTRTGARWAGSTSPASKGCGPDSRWRTACPRAARCSRPPATYARRWTPPSPRHRESVSPSTIRARCAAVCSPPRWWSSWPGSGPPRMPSATGTTSTKGDGMRYLIDNFAEIMGFTRTHLYLALVPLILGLVIAIPLGALLRRVPWLRRVTVTAASLAYTVPSLALFVIIPPLIGTSTIDPLNVIIALTVYSTALLVIAVPAALDSVPATVLDAADAVGFGALRRMLTVDMPLAVPVFVSSLRVVVVTNIAMVSVGALIGVGGLGKLFTQGYQRDYPDEIIAGIIVTLALALIADRLVYVLGRIATPWTRADARATRVKGTQA</sequence>
<dbReference type="PANTHER" id="PTHR30177:SF4">
    <property type="entry name" value="OSMOPROTECTANT IMPORT PERMEASE PROTEIN OSMW"/>
    <property type="match status" value="1"/>
</dbReference>
<comment type="similarity">
    <text evidence="6">Belongs to the binding-protein-dependent transport system permease family.</text>
</comment>
<dbReference type="GO" id="GO:0055085">
    <property type="term" value="P:transmembrane transport"/>
    <property type="evidence" value="ECO:0007669"/>
    <property type="project" value="InterPro"/>
</dbReference>
<dbReference type="InterPro" id="IPR051204">
    <property type="entry name" value="ABC_transp_perm/SBD"/>
</dbReference>
<dbReference type="PROSITE" id="PS50928">
    <property type="entry name" value="ABC_TM1"/>
    <property type="match status" value="1"/>
</dbReference>
<keyword evidence="9" id="KW-1185">Reference proteome</keyword>
<evidence type="ECO:0000256" key="3">
    <source>
        <dbReference type="ARBA" id="ARBA00022692"/>
    </source>
</evidence>
<dbReference type="InterPro" id="IPR000515">
    <property type="entry name" value="MetI-like"/>
</dbReference>